<dbReference type="OrthoDB" id="962576at2"/>
<reference evidence="2 3" key="1">
    <citation type="submission" date="2016-01" db="EMBL/GenBank/DDBJ databases">
        <authorList>
            <person name="Oliw E.H."/>
        </authorList>
    </citation>
    <scope>NUCLEOTIDE SEQUENCE [LARGE SCALE GENOMIC DNA]</scope>
    <source>
        <strain evidence="2 3">DY10</strain>
    </source>
</reference>
<dbReference type="AlphaFoldDB" id="A0A1P9WRL3"/>
<organism evidence="2 3">
    <name type="scientific">Spirosoma montaniterrae</name>
    <dbReference type="NCBI Taxonomy" id="1178516"/>
    <lineage>
        <taxon>Bacteria</taxon>
        <taxon>Pseudomonadati</taxon>
        <taxon>Bacteroidota</taxon>
        <taxon>Cytophagia</taxon>
        <taxon>Cytophagales</taxon>
        <taxon>Cytophagaceae</taxon>
        <taxon>Spirosoma</taxon>
    </lineage>
</organism>
<evidence type="ECO:0000313" key="2">
    <source>
        <dbReference type="EMBL" id="AQG78012.1"/>
    </source>
</evidence>
<dbReference type="KEGG" id="smon:AWR27_00780"/>
<protein>
    <submittedName>
        <fullName evidence="2">Uncharacterized protein</fullName>
    </submittedName>
</protein>
<dbReference type="STRING" id="1178516.AWR27_00780"/>
<gene>
    <name evidence="2" type="ORF">AWR27_00780</name>
</gene>
<name>A0A1P9WRL3_9BACT</name>
<evidence type="ECO:0000313" key="3">
    <source>
        <dbReference type="Proteomes" id="UP000187941"/>
    </source>
</evidence>
<dbReference type="RefSeq" id="WP_077129437.1">
    <property type="nucleotide sequence ID" value="NZ_CP014263.1"/>
</dbReference>
<keyword evidence="3" id="KW-1185">Reference proteome</keyword>
<evidence type="ECO:0000256" key="1">
    <source>
        <dbReference type="SAM" id="MobiDB-lite"/>
    </source>
</evidence>
<accession>A0A1P9WRL3</accession>
<dbReference type="EMBL" id="CP014263">
    <property type="protein sequence ID" value="AQG78012.1"/>
    <property type="molecule type" value="Genomic_DNA"/>
</dbReference>
<sequence length="84" mass="9606">MQGLSVINDPQGNPKILTLDLQQHDQQLNPLVDTLLNLIRGQQEEAEERAEWRLFSHAALNRAYGEDEPDYDDVPALELSKNHE</sequence>
<dbReference type="Proteomes" id="UP000187941">
    <property type="component" value="Chromosome"/>
</dbReference>
<feature type="compositionally biased region" description="Acidic residues" evidence="1">
    <location>
        <begin position="66"/>
        <end position="75"/>
    </location>
</feature>
<proteinExistence type="predicted"/>
<feature type="region of interest" description="Disordered" evidence="1">
    <location>
        <begin position="64"/>
        <end position="84"/>
    </location>
</feature>